<dbReference type="Pfam" id="PF07589">
    <property type="entry name" value="PEP-CTERM"/>
    <property type="match status" value="1"/>
</dbReference>
<evidence type="ECO:0000313" key="4">
    <source>
        <dbReference type="Proteomes" id="UP000557872"/>
    </source>
</evidence>
<dbReference type="RefSeq" id="WP_178933963.1">
    <property type="nucleotide sequence ID" value="NZ_JACBAZ010000008.1"/>
</dbReference>
<proteinExistence type="predicted"/>
<dbReference type="EMBL" id="JACBAZ010000008">
    <property type="protein sequence ID" value="NWK57130.1"/>
    <property type="molecule type" value="Genomic_DNA"/>
</dbReference>
<dbReference type="Proteomes" id="UP000557872">
    <property type="component" value="Unassembled WGS sequence"/>
</dbReference>
<organism evidence="3 4">
    <name type="scientific">Oceaniferula marina</name>
    <dbReference type="NCBI Taxonomy" id="2748318"/>
    <lineage>
        <taxon>Bacteria</taxon>
        <taxon>Pseudomonadati</taxon>
        <taxon>Verrucomicrobiota</taxon>
        <taxon>Verrucomicrobiia</taxon>
        <taxon>Verrucomicrobiales</taxon>
        <taxon>Verrucomicrobiaceae</taxon>
        <taxon>Oceaniferula</taxon>
    </lineage>
</organism>
<comment type="caution">
    <text evidence="3">The sequence shown here is derived from an EMBL/GenBank/DDBJ whole genome shotgun (WGS) entry which is preliminary data.</text>
</comment>
<evidence type="ECO:0000313" key="3">
    <source>
        <dbReference type="EMBL" id="NWK57130.1"/>
    </source>
</evidence>
<dbReference type="AlphaFoldDB" id="A0A851GQN5"/>
<feature type="signal peptide" evidence="1">
    <location>
        <begin position="1"/>
        <end position="20"/>
    </location>
</feature>
<reference evidence="3 4" key="1">
    <citation type="submission" date="2020-07" db="EMBL/GenBank/DDBJ databases">
        <title>Roseicoccus Jingziensis gen. nov., sp. nov., isolated from coastal seawater.</title>
        <authorList>
            <person name="Feng X."/>
        </authorList>
    </citation>
    <scope>NUCLEOTIDE SEQUENCE [LARGE SCALE GENOMIC DNA]</scope>
    <source>
        <strain evidence="3 4">N1E253</strain>
    </source>
</reference>
<evidence type="ECO:0000256" key="1">
    <source>
        <dbReference type="SAM" id="SignalP"/>
    </source>
</evidence>
<evidence type="ECO:0000259" key="2">
    <source>
        <dbReference type="Pfam" id="PF07589"/>
    </source>
</evidence>
<name>A0A851GQN5_9BACT</name>
<accession>A0A851GQN5</accession>
<feature type="chain" id="PRO_5032699966" evidence="1">
    <location>
        <begin position="21"/>
        <end position="247"/>
    </location>
</feature>
<keyword evidence="1" id="KW-0732">Signal</keyword>
<gene>
    <name evidence="3" type="ORF">HW115_16025</name>
</gene>
<dbReference type="NCBIfam" id="TIGR02595">
    <property type="entry name" value="PEP_CTERM"/>
    <property type="match status" value="1"/>
</dbReference>
<protein>
    <submittedName>
        <fullName evidence="3">PEP-CTERM sorting domain-containing protein</fullName>
    </submittedName>
</protein>
<keyword evidence="4" id="KW-1185">Reference proteome</keyword>
<feature type="domain" description="Ice-binding protein C-terminal" evidence="2">
    <location>
        <begin position="224"/>
        <end position="246"/>
    </location>
</feature>
<dbReference type="InterPro" id="IPR013424">
    <property type="entry name" value="Ice-binding_C"/>
</dbReference>
<sequence>MKKILLKTLLFAAGASGVSATTTLATYIDGADYADTNTPAASSDASITASVMSFESLSGGFGGPVRDTFGDVPVGGAGDSSFWYIINANQDLSSDPGAASAVASDYFGFMVTVDAGSAINATALTFDWGIGNNDGTVTGAILGWRAFASVDGGAFTSVGTSEVTTDVVTKTWLGQTSANLDLAGLATTGDGGNIEIRIQQWTSSSSGGLHNSYQNLTIHGDIQAVPEPSSAALLGLGGLALIMRRRK</sequence>